<dbReference type="RefSeq" id="WP_347436645.1">
    <property type="nucleotide sequence ID" value="NZ_CP089291.1"/>
</dbReference>
<accession>A0ABY4CHG7</accession>
<proteinExistence type="predicted"/>
<keyword evidence="1" id="KW-0472">Membrane</keyword>
<dbReference type="EMBL" id="CP089291">
    <property type="protein sequence ID" value="UOF89950.1"/>
    <property type="molecule type" value="Genomic_DNA"/>
</dbReference>
<feature type="transmembrane region" description="Helical" evidence="1">
    <location>
        <begin position="70"/>
        <end position="90"/>
    </location>
</feature>
<name>A0ABY4CHG7_9BACL</name>
<organism evidence="2 3">
    <name type="scientific">Fodinisporobacter ferrooxydans</name>
    <dbReference type="NCBI Taxonomy" id="2901836"/>
    <lineage>
        <taxon>Bacteria</taxon>
        <taxon>Bacillati</taxon>
        <taxon>Bacillota</taxon>
        <taxon>Bacilli</taxon>
        <taxon>Bacillales</taxon>
        <taxon>Alicyclobacillaceae</taxon>
        <taxon>Fodinisporobacter</taxon>
    </lineage>
</organism>
<sequence length="91" mass="10322">MALTAGHFQPYLGRPIVVHSSYGMHTGILHEIRPDGIVLRNARMVQTSSAQGMVEAQTADRPDSLQAEEAFWPFFFLPFLALAAFSPWFWW</sequence>
<reference evidence="2" key="1">
    <citation type="submission" date="2021-12" db="EMBL/GenBank/DDBJ databases">
        <title>Alicyclobacillaceae gen. nov., sp. nov., isolated from chalcocite enrichment system.</title>
        <authorList>
            <person name="Jiang Z."/>
        </authorList>
    </citation>
    <scope>NUCLEOTIDE SEQUENCE</scope>
    <source>
        <strain evidence="2">MYW30-H2</strain>
    </source>
</reference>
<protein>
    <submittedName>
        <fullName evidence="2">YuzF family protein</fullName>
    </submittedName>
</protein>
<gene>
    <name evidence="2" type="ORF">LSG31_19095</name>
</gene>
<evidence type="ECO:0000313" key="2">
    <source>
        <dbReference type="EMBL" id="UOF89950.1"/>
    </source>
</evidence>
<dbReference type="Proteomes" id="UP000830167">
    <property type="component" value="Chromosome"/>
</dbReference>
<keyword evidence="1" id="KW-0812">Transmembrane</keyword>
<evidence type="ECO:0000313" key="3">
    <source>
        <dbReference type="Proteomes" id="UP000830167"/>
    </source>
</evidence>
<keyword evidence="1" id="KW-1133">Transmembrane helix</keyword>
<keyword evidence="3" id="KW-1185">Reference proteome</keyword>
<evidence type="ECO:0000256" key="1">
    <source>
        <dbReference type="SAM" id="Phobius"/>
    </source>
</evidence>